<dbReference type="SUPFAM" id="SSF161098">
    <property type="entry name" value="MetI-like"/>
    <property type="match status" value="1"/>
</dbReference>
<evidence type="ECO:0000256" key="3">
    <source>
        <dbReference type="ARBA" id="ARBA00022475"/>
    </source>
</evidence>
<dbReference type="PROSITE" id="PS50928">
    <property type="entry name" value="ABC_TM1"/>
    <property type="match status" value="1"/>
</dbReference>
<comment type="similarity">
    <text evidence="7">Belongs to the binding-protein-dependent transport system permease family.</text>
</comment>
<accession>A0A7W7SBU8</accession>
<feature type="transmembrane region" description="Helical" evidence="7">
    <location>
        <begin position="154"/>
        <end position="171"/>
    </location>
</feature>
<dbReference type="AlphaFoldDB" id="A0A7W7SBU8"/>
<dbReference type="Pfam" id="PF12911">
    <property type="entry name" value="OppC_N"/>
    <property type="match status" value="1"/>
</dbReference>
<keyword evidence="3" id="KW-1003">Cell membrane</keyword>
<dbReference type="InterPro" id="IPR050366">
    <property type="entry name" value="BP-dependent_transpt_permease"/>
</dbReference>
<dbReference type="PANTHER" id="PTHR43386:SF6">
    <property type="entry name" value="ABC TRANSPORTER PERMEASE PROTEIN"/>
    <property type="match status" value="1"/>
</dbReference>
<dbReference type="CDD" id="cd06261">
    <property type="entry name" value="TM_PBP2"/>
    <property type="match status" value="1"/>
</dbReference>
<comment type="subcellular location">
    <subcellularLocation>
        <location evidence="1 7">Cell membrane</location>
        <topology evidence="1 7">Multi-pass membrane protein</topology>
    </subcellularLocation>
</comment>
<name>A0A7W7SBU8_9ACTN</name>
<dbReference type="InterPro" id="IPR000515">
    <property type="entry name" value="MetI-like"/>
</dbReference>
<protein>
    <submittedName>
        <fullName evidence="10">Oligopeptide transport system permease protein</fullName>
    </submittedName>
</protein>
<evidence type="ECO:0000313" key="11">
    <source>
        <dbReference type="Proteomes" id="UP000573327"/>
    </source>
</evidence>
<evidence type="ECO:0000256" key="7">
    <source>
        <dbReference type="RuleBase" id="RU363032"/>
    </source>
</evidence>
<feature type="transmembrane region" description="Helical" evidence="7">
    <location>
        <begin position="116"/>
        <end position="142"/>
    </location>
</feature>
<dbReference type="GO" id="GO:0055085">
    <property type="term" value="P:transmembrane transport"/>
    <property type="evidence" value="ECO:0007669"/>
    <property type="project" value="InterPro"/>
</dbReference>
<feature type="region of interest" description="Disordered" evidence="8">
    <location>
        <begin position="1"/>
        <end position="32"/>
    </location>
</feature>
<evidence type="ECO:0000313" key="10">
    <source>
        <dbReference type="EMBL" id="MBB4947152.1"/>
    </source>
</evidence>
<evidence type="ECO:0000256" key="1">
    <source>
        <dbReference type="ARBA" id="ARBA00004651"/>
    </source>
</evidence>
<keyword evidence="11" id="KW-1185">Reference proteome</keyword>
<keyword evidence="6 7" id="KW-0472">Membrane</keyword>
<dbReference type="InterPro" id="IPR035906">
    <property type="entry name" value="MetI-like_sf"/>
</dbReference>
<sequence length="314" mass="33556">MPDLIEKKTAAKIPAQSGSSAPAPKPEKARSLGSDAWDDLRRRPIFLISAALILVLIVMTVAPGLFTSVDPRAGDLRNHYLSHPNYSHLFQADWFGYDGQGRSIYARVVHGARASIIVGICVTAAVTLTGGFIGMLAGYFGGWLDTLLSRVTDIFFGIPLLLGCLVVLNAFTERTVWSVVFALTALGWTQMARVMRGSVITVKQADYVTAAKALGAGTGRIMLKHILPNAIAPVIVVATIALGGYIATEATLSFLGIGLQDPTISWGIDINSAQKVIRTAPFALFFPAGMLSLTVLAFIMMGDAVRDALDPKLR</sequence>
<organism evidence="10 11">
    <name type="scientific">Kitasatospora gansuensis</name>
    <dbReference type="NCBI Taxonomy" id="258050"/>
    <lineage>
        <taxon>Bacteria</taxon>
        <taxon>Bacillati</taxon>
        <taxon>Actinomycetota</taxon>
        <taxon>Actinomycetes</taxon>
        <taxon>Kitasatosporales</taxon>
        <taxon>Streptomycetaceae</taxon>
        <taxon>Kitasatospora</taxon>
    </lineage>
</organism>
<dbReference type="EMBL" id="JACHJR010000001">
    <property type="protein sequence ID" value="MBB4947152.1"/>
    <property type="molecule type" value="Genomic_DNA"/>
</dbReference>
<evidence type="ECO:0000256" key="2">
    <source>
        <dbReference type="ARBA" id="ARBA00022448"/>
    </source>
</evidence>
<keyword evidence="2 7" id="KW-0813">Transport</keyword>
<evidence type="ECO:0000256" key="6">
    <source>
        <dbReference type="ARBA" id="ARBA00023136"/>
    </source>
</evidence>
<keyword evidence="4 7" id="KW-0812">Transmembrane</keyword>
<dbReference type="Proteomes" id="UP000573327">
    <property type="component" value="Unassembled WGS sequence"/>
</dbReference>
<feature type="transmembrane region" description="Helical" evidence="7">
    <location>
        <begin position="282"/>
        <end position="305"/>
    </location>
</feature>
<feature type="domain" description="ABC transmembrane type-1" evidence="9">
    <location>
        <begin position="112"/>
        <end position="302"/>
    </location>
</feature>
<proteinExistence type="inferred from homology"/>
<evidence type="ECO:0000259" key="9">
    <source>
        <dbReference type="PROSITE" id="PS50928"/>
    </source>
</evidence>
<evidence type="ECO:0000256" key="5">
    <source>
        <dbReference type="ARBA" id="ARBA00022989"/>
    </source>
</evidence>
<gene>
    <name evidence="10" type="ORF">F4556_002687</name>
</gene>
<comment type="caution">
    <text evidence="10">The sequence shown here is derived from an EMBL/GenBank/DDBJ whole genome shotgun (WGS) entry which is preliminary data.</text>
</comment>
<evidence type="ECO:0000256" key="4">
    <source>
        <dbReference type="ARBA" id="ARBA00022692"/>
    </source>
</evidence>
<dbReference type="PANTHER" id="PTHR43386">
    <property type="entry name" value="OLIGOPEPTIDE TRANSPORT SYSTEM PERMEASE PROTEIN APPC"/>
    <property type="match status" value="1"/>
</dbReference>
<dbReference type="Gene3D" id="1.10.3720.10">
    <property type="entry name" value="MetI-like"/>
    <property type="match status" value="1"/>
</dbReference>
<keyword evidence="5 7" id="KW-1133">Transmembrane helix</keyword>
<dbReference type="GO" id="GO:0005886">
    <property type="term" value="C:plasma membrane"/>
    <property type="evidence" value="ECO:0007669"/>
    <property type="project" value="UniProtKB-SubCell"/>
</dbReference>
<dbReference type="InterPro" id="IPR025966">
    <property type="entry name" value="OppC_N"/>
</dbReference>
<feature type="transmembrane region" description="Helical" evidence="7">
    <location>
        <begin position="226"/>
        <end position="247"/>
    </location>
</feature>
<feature type="transmembrane region" description="Helical" evidence="7">
    <location>
        <begin position="177"/>
        <end position="195"/>
    </location>
</feature>
<reference evidence="10 11" key="1">
    <citation type="submission" date="2020-08" db="EMBL/GenBank/DDBJ databases">
        <title>Sequencing the genomes of 1000 actinobacteria strains.</title>
        <authorList>
            <person name="Klenk H.-P."/>
        </authorList>
    </citation>
    <scope>NUCLEOTIDE SEQUENCE [LARGE SCALE GENOMIC DNA]</scope>
    <source>
        <strain evidence="10 11">DSM 44786</strain>
    </source>
</reference>
<dbReference type="RefSeq" id="WP_184914715.1">
    <property type="nucleotide sequence ID" value="NZ_JACHJR010000001.1"/>
</dbReference>
<dbReference type="Pfam" id="PF00528">
    <property type="entry name" value="BPD_transp_1"/>
    <property type="match status" value="1"/>
</dbReference>
<feature type="transmembrane region" description="Helical" evidence="7">
    <location>
        <begin position="45"/>
        <end position="66"/>
    </location>
</feature>
<evidence type="ECO:0000256" key="8">
    <source>
        <dbReference type="SAM" id="MobiDB-lite"/>
    </source>
</evidence>